<proteinExistence type="predicted"/>
<protein>
    <submittedName>
        <fullName evidence="2">Methyltransferase type 11</fullName>
    </submittedName>
</protein>
<reference evidence="2 3" key="1">
    <citation type="submission" date="2015-09" db="EMBL/GenBank/DDBJ databases">
        <title>Draft genome sequence of Kouleothrix aurantiaca JCM 19913.</title>
        <authorList>
            <person name="Hemp J."/>
        </authorList>
    </citation>
    <scope>NUCLEOTIDE SEQUENCE [LARGE SCALE GENOMIC DNA]</scope>
    <source>
        <strain evidence="2 3">COM-B</strain>
    </source>
</reference>
<keyword evidence="2" id="KW-0489">Methyltransferase</keyword>
<keyword evidence="2" id="KW-0808">Transferase</keyword>
<dbReference type="GO" id="GO:0008757">
    <property type="term" value="F:S-adenosylmethionine-dependent methyltransferase activity"/>
    <property type="evidence" value="ECO:0007669"/>
    <property type="project" value="InterPro"/>
</dbReference>
<keyword evidence="3" id="KW-1185">Reference proteome</keyword>
<evidence type="ECO:0000259" key="1">
    <source>
        <dbReference type="Pfam" id="PF08241"/>
    </source>
</evidence>
<name>A0A0P9CS66_9CHLR</name>
<accession>A0A0P9CS66</accession>
<dbReference type="AlphaFoldDB" id="A0A0P9CS66"/>
<evidence type="ECO:0000313" key="2">
    <source>
        <dbReference type="EMBL" id="KPV48888.1"/>
    </source>
</evidence>
<dbReference type="InterPro" id="IPR013216">
    <property type="entry name" value="Methyltransf_11"/>
</dbReference>
<dbReference type="GO" id="GO:0032259">
    <property type="term" value="P:methylation"/>
    <property type="evidence" value="ECO:0007669"/>
    <property type="project" value="UniProtKB-KW"/>
</dbReference>
<dbReference type="Pfam" id="PF08241">
    <property type="entry name" value="Methyltransf_11"/>
    <property type="match status" value="1"/>
</dbReference>
<dbReference type="InterPro" id="IPR029063">
    <property type="entry name" value="SAM-dependent_MTases_sf"/>
</dbReference>
<dbReference type="EMBL" id="LJCR01002327">
    <property type="protein sequence ID" value="KPV48888.1"/>
    <property type="molecule type" value="Genomic_DNA"/>
</dbReference>
<dbReference type="Gene3D" id="3.40.50.150">
    <property type="entry name" value="Vaccinia Virus protein VP39"/>
    <property type="match status" value="1"/>
</dbReference>
<gene>
    <name evidence="2" type="ORF">SE17_35640</name>
</gene>
<organism evidence="2 3">
    <name type="scientific">Kouleothrix aurantiaca</name>
    <dbReference type="NCBI Taxonomy" id="186479"/>
    <lineage>
        <taxon>Bacteria</taxon>
        <taxon>Bacillati</taxon>
        <taxon>Chloroflexota</taxon>
        <taxon>Chloroflexia</taxon>
        <taxon>Chloroflexales</taxon>
        <taxon>Roseiflexineae</taxon>
        <taxon>Roseiflexaceae</taxon>
        <taxon>Kouleothrix</taxon>
    </lineage>
</organism>
<dbReference type="Proteomes" id="UP000050509">
    <property type="component" value="Unassembled WGS sequence"/>
</dbReference>
<feature type="domain" description="Methyltransferase type 11" evidence="1">
    <location>
        <begin position="50"/>
        <end position="95"/>
    </location>
</feature>
<dbReference type="SUPFAM" id="SSF53335">
    <property type="entry name" value="S-adenosyl-L-methionine-dependent methyltransferases"/>
    <property type="match status" value="1"/>
</dbReference>
<evidence type="ECO:0000313" key="3">
    <source>
        <dbReference type="Proteomes" id="UP000050509"/>
    </source>
</evidence>
<sequence>MKQKLNPPATGLVLEIGSGDNPNPRSNVLVDRFLGSDNRERGGDLIVDRPFVVADAHHLPFKEGAFAYTICSHILEHMDDPQQFARELQRVSKAGYIQSPSEIAERLFHWSFHRWYVNLEGDTLVLHPKEPAEPMGELFDYLYEYNPAYYFFQRSMPDLFWIEREWHGSDLRVDVRDSSPLPLRDPAALRALAQPRLGLSQLVALFFSTLLTRLVRADTRKRIRKLLGRSYV</sequence>
<comment type="caution">
    <text evidence="2">The sequence shown here is derived from an EMBL/GenBank/DDBJ whole genome shotgun (WGS) entry which is preliminary data.</text>
</comment>